<accession>A0ACB0YX52</accession>
<gene>
    <name evidence="1" type="ORF">MENTE1834_LOCUS17599</name>
</gene>
<reference evidence="1" key="1">
    <citation type="submission" date="2023-11" db="EMBL/GenBank/DDBJ databases">
        <authorList>
            <person name="Poullet M."/>
        </authorList>
    </citation>
    <scope>NUCLEOTIDE SEQUENCE</scope>
    <source>
        <strain evidence="1">E1834</strain>
    </source>
</reference>
<protein>
    <submittedName>
        <fullName evidence="1">Uncharacterized protein</fullName>
    </submittedName>
</protein>
<comment type="caution">
    <text evidence="1">The sequence shown here is derived from an EMBL/GenBank/DDBJ whole genome shotgun (WGS) entry which is preliminary data.</text>
</comment>
<proteinExistence type="predicted"/>
<dbReference type="Proteomes" id="UP001497535">
    <property type="component" value="Unassembled WGS sequence"/>
</dbReference>
<evidence type="ECO:0000313" key="2">
    <source>
        <dbReference type="Proteomes" id="UP001497535"/>
    </source>
</evidence>
<organism evidence="1 2">
    <name type="scientific">Meloidogyne enterolobii</name>
    <name type="common">Root-knot nematode worm</name>
    <name type="synonym">Meloidogyne mayaguensis</name>
    <dbReference type="NCBI Taxonomy" id="390850"/>
    <lineage>
        <taxon>Eukaryota</taxon>
        <taxon>Metazoa</taxon>
        <taxon>Ecdysozoa</taxon>
        <taxon>Nematoda</taxon>
        <taxon>Chromadorea</taxon>
        <taxon>Rhabditida</taxon>
        <taxon>Tylenchina</taxon>
        <taxon>Tylenchomorpha</taxon>
        <taxon>Tylenchoidea</taxon>
        <taxon>Meloidogynidae</taxon>
        <taxon>Meloidogyninae</taxon>
        <taxon>Meloidogyne</taxon>
    </lineage>
</organism>
<keyword evidence="2" id="KW-1185">Reference proteome</keyword>
<evidence type="ECO:0000313" key="1">
    <source>
        <dbReference type="EMBL" id="CAK5066562.1"/>
    </source>
</evidence>
<name>A0ACB0YX52_MELEN</name>
<sequence>MLIENIFKGWKEEINSKNFFLPGDFFCPVLDNVWSWYLNSSTLTFMRVLGKKAYASTSKF</sequence>
<dbReference type="EMBL" id="CAVMJV010000020">
    <property type="protein sequence ID" value="CAK5066562.1"/>
    <property type="molecule type" value="Genomic_DNA"/>
</dbReference>